<evidence type="ECO:0000313" key="2">
    <source>
        <dbReference type="Proteomes" id="UP001157418"/>
    </source>
</evidence>
<name>A0AAU9PVQ2_9ASTR</name>
<accession>A0AAU9PVQ2</accession>
<dbReference type="AlphaFoldDB" id="A0AAU9PVQ2"/>
<proteinExistence type="predicted"/>
<sequence length="174" mass="20372">MHEPITTLFSYQSTEAERVVQEYEPNDDEIMVSFSDLQFNLEEDNVPDKMIMSGKKFKILNNKINSLIQIQKDNVGRNFITGVKMSFDYKIQKLRDVAKERHDVFVEQVKNMKEFLDLKVVELKSEMAKKVEKVEKNYVVLYTKLDVIADAITKLVNFNTDYSTKLEKKSEKDS</sequence>
<keyword evidence="2" id="KW-1185">Reference proteome</keyword>
<dbReference type="Proteomes" id="UP001157418">
    <property type="component" value="Unassembled WGS sequence"/>
</dbReference>
<gene>
    <name evidence="1" type="ORF">LVIROSA_LOCUS38919</name>
</gene>
<comment type="caution">
    <text evidence="1">The sequence shown here is derived from an EMBL/GenBank/DDBJ whole genome shotgun (WGS) entry which is preliminary data.</text>
</comment>
<organism evidence="1 2">
    <name type="scientific">Lactuca virosa</name>
    <dbReference type="NCBI Taxonomy" id="75947"/>
    <lineage>
        <taxon>Eukaryota</taxon>
        <taxon>Viridiplantae</taxon>
        <taxon>Streptophyta</taxon>
        <taxon>Embryophyta</taxon>
        <taxon>Tracheophyta</taxon>
        <taxon>Spermatophyta</taxon>
        <taxon>Magnoliopsida</taxon>
        <taxon>eudicotyledons</taxon>
        <taxon>Gunneridae</taxon>
        <taxon>Pentapetalae</taxon>
        <taxon>asterids</taxon>
        <taxon>campanulids</taxon>
        <taxon>Asterales</taxon>
        <taxon>Asteraceae</taxon>
        <taxon>Cichorioideae</taxon>
        <taxon>Cichorieae</taxon>
        <taxon>Lactucinae</taxon>
        <taxon>Lactuca</taxon>
    </lineage>
</organism>
<dbReference type="EMBL" id="CAKMRJ010005745">
    <property type="protein sequence ID" value="CAH1453692.1"/>
    <property type="molecule type" value="Genomic_DNA"/>
</dbReference>
<evidence type="ECO:0000313" key="1">
    <source>
        <dbReference type="EMBL" id="CAH1453692.1"/>
    </source>
</evidence>
<reference evidence="1 2" key="1">
    <citation type="submission" date="2022-01" db="EMBL/GenBank/DDBJ databases">
        <authorList>
            <person name="Xiong W."/>
            <person name="Schranz E."/>
        </authorList>
    </citation>
    <scope>NUCLEOTIDE SEQUENCE [LARGE SCALE GENOMIC DNA]</scope>
</reference>
<protein>
    <submittedName>
        <fullName evidence="1">Uncharacterized protein</fullName>
    </submittedName>
</protein>